<dbReference type="RefSeq" id="XP_028968015.1">
    <property type="nucleotide sequence ID" value="XM_029112182.1"/>
</dbReference>
<dbReference type="Proteomes" id="UP000694867">
    <property type="component" value="Unplaced"/>
</dbReference>
<keyword evidence="6" id="KW-1185">Reference proteome</keyword>
<dbReference type="InterPro" id="IPR000418">
    <property type="entry name" value="Ets_dom"/>
</dbReference>
<dbReference type="GO" id="GO:0000981">
    <property type="term" value="F:DNA-binding transcription factor activity, RNA polymerase II-specific"/>
    <property type="evidence" value="ECO:0007669"/>
    <property type="project" value="TreeGrafter"/>
</dbReference>
<dbReference type="InterPro" id="IPR036388">
    <property type="entry name" value="WH-like_DNA-bd_sf"/>
</dbReference>
<evidence type="ECO:0000256" key="3">
    <source>
        <dbReference type="RuleBase" id="RU004019"/>
    </source>
</evidence>
<dbReference type="AlphaFoldDB" id="A0AAJ7SG58"/>
<dbReference type="GeneID" id="100897491"/>
<organism evidence="6 7">
    <name type="scientific">Galendromus occidentalis</name>
    <name type="common">western predatory mite</name>
    <dbReference type="NCBI Taxonomy" id="34638"/>
    <lineage>
        <taxon>Eukaryota</taxon>
        <taxon>Metazoa</taxon>
        <taxon>Ecdysozoa</taxon>
        <taxon>Arthropoda</taxon>
        <taxon>Chelicerata</taxon>
        <taxon>Arachnida</taxon>
        <taxon>Acari</taxon>
        <taxon>Parasitiformes</taxon>
        <taxon>Mesostigmata</taxon>
        <taxon>Gamasina</taxon>
        <taxon>Phytoseioidea</taxon>
        <taxon>Phytoseiidae</taxon>
        <taxon>Typhlodrominae</taxon>
        <taxon>Galendromus</taxon>
    </lineage>
</organism>
<dbReference type="PROSITE" id="PS00345">
    <property type="entry name" value="ETS_DOMAIN_1"/>
    <property type="match status" value="1"/>
</dbReference>
<evidence type="ECO:0000256" key="2">
    <source>
        <dbReference type="ARBA" id="ARBA00023125"/>
    </source>
</evidence>
<feature type="region of interest" description="Disordered" evidence="4">
    <location>
        <begin position="323"/>
        <end position="489"/>
    </location>
</feature>
<dbReference type="Pfam" id="PF00178">
    <property type="entry name" value="Ets"/>
    <property type="match status" value="1"/>
</dbReference>
<evidence type="ECO:0000256" key="4">
    <source>
        <dbReference type="SAM" id="MobiDB-lite"/>
    </source>
</evidence>
<feature type="compositionally biased region" description="Low complexity" evidence="4">
    <location>
        <begin position="437"/>
        <end position="473"/>
    </location>
</feature>
<dbReference type="InterPro" id="IPR046328">
    <property type="entry name" value="ETS_fam"/>
</dbReference>
<dbReference type="KEGG" id="goe:100897491"/>
<feature type="domain" description="ETS" evidence="5">
    <location>
        <begin position="149"/>
        <end position="230"/>
    </location>
</feature>
<dbReference type="GO" id="GO:0005634">
    <property type="term" value="C:nucleus"/>
    <property type="evidence" value="ECO:0007669"/>
    <property type="project" value="UniProtKB-SubCell"/>
</dbReference>
<reference evidence="7" key="1">
    <citation type="submission" date="2025-08" db="UniProtKB">
        <authorList>
            <consortium name="RefSeq"/>
        </authorList>
    </citation>
    <scope>IDENTIFICATION</scope>
</reference>
<protein>
    <submittedName>
        <fullName evidence="7">ETS domain-containing protein Elk-3-like</fullName>
    </submittedName>
</protein>
<comment type="similarity">
    <text evidence="1 3">Belongs to the ETS family.</text>
</comment>
<accession>A0AAJ7SG58</accession>
<dbReference type="PANTHER" id="PTHR11849">
    <property type="entry name" value="ETS"/>
    <property type="match status" value="1"/>
</dbReference>
<evidence type="ECO:0000313" key="6">
    <source>
        <dbReference type="Proteomes" id="UP000694867"/>
    </source>
</evidence>
<dbReference type="PROSITE" id="PS50061">
    <property type="entry name" value="ETS_DOMAIN_3"/>
    <property type="match status" value="1"/>
</dbReference>
<dbReference type="PRINTS" id="PR00454">
    <property type="entry name" value="ETSDOMAIN"/>
</dbReference>
<dbReference type="GO" id="GO:0030154">
    <property type="term" value="P:cell differentiation"/>
    <property type="evidence" value="ECO:0007669"/>
    <property type="project" value="TreeGrafter"/>
</dbReference>
<feature type="compositionally biased region" description="Basic and acidic residues" evidence="4">
    <location>
        <begin position="363"/>
        <end position="373"/>
    </location>
</feature>
<evidence type="ECO:0000313" key="7">
    <source>
        <dbReference type="RefSeq" id="XP_028968015.1"/>
    </source>
</evidence>
<dbReference type="SUPFAM" id="SSF46785">
    <property type="entry name" value="Winged helix' DNA-binding domain"/>
    <property type="match status" value="1"/>
</dbReference>
<sequence>MDMDWNRVPAVGEGLMPAHLAHLPMQDEPMDLQSPRSRNPPVSLGSSTPKRVGIPPPVSSTAPPTSCSSTTVSHSTQQAQIQQQQSAQDKFNYSSSANGTQPKEQLRVMKRPVPPPLKFIPVSEEDEEMLKSDSDANAQNGAAGMETTITLWQFLLELLVSNQYRHIISWTNNVEGEFKLINAEEVARLWGLRKNKHNMNYDKLSRALRYYYDKNIIKKVLGQKFVYRFVTLPDMVKTENKVSFHVKMDPMSAQLSPPYSSGSWSPGGYSPQRMGSYTYPNSAQPSSPSPVQAAAVQAAMSLQHANFNLAKFGDLEQLRRVYQQQQQMEQLQRRSNEDASPPPPQALPPQIKSEPLSDDAEDLSMKPRSRSESESSNNGAWNLSARKRSIEDKLAREQAGQPSPAQAQNTHQHHHNHPSQSLHRPSSPGPIHKKIKQAMIAQMQASQQQESDTDSCSSPKSSGSATVPVSVIKSKPKPPPIPVPPSPLNGKMPSLQTPVMTFTSPFLPNQQTKGPTSNQASNTALVPGVNFYPMSPLPFPSPRYSSSSSSPTHFQFPAAGLPFTGFPPLSPFLNANPYSPFEPHVIFSPTKTIPVLQ</sequence>
<name>A0AAJ7SG58_9ACAR</name>
<gene>
    <name evidence="7" type="primary">LOC100897491</name>
</gene>
<proteinExistence type="inferred from homology"/>
<dbReference type="Gene3D" id="1.10.10.10">
    <property type="entry name" value="Winged helix-like DNA-binding domain superfamily/Winged helix DNA-binding domain"/>
    <property type="match status" value="1"/>
</dbReference>
<dbReference type="InterPro" id="IPR036390">
    <property type="entry name" value="WH_DNA-bd_sf"/>
</dbReference>
<comment type="subcellular location">
    <subcellularLocation>
        <location evidence="3">Nucleus</location>
    </subcellularLocation>
</comment>
<evidence type="ECO:0000259" key="5">
    <source>
        <dbReference type="PROSITE" id="PS50061"/>
    </source>
</evidence>
<feature type="compositionally biased region" description="Polar residues" evidence="4">
    <location>
        <begin position="89"/>
        <end position="103"/>
    </location>
</feature>
<feature type="compositionally biased region" description="Pro residues" evidence="4">
    <location>
        <begin position="477"/>
        <end position="487"/>
    </location>
</feature>
<dbReference type="SMART" id="SM00413">
    <property type="entry name" value="ETS"/>
    <property type="match status" value="1"/>
</dbReference>
<keyword evidence="2 3" id="KW-0238">DNA-binding</keyword>
<feature type="region of interest" description="Disordered" evidence="4">
    <location>
        <begin position="28"/>
        <end position="104"/>
    </location>
</feature>
<dbReference type="GO" id="GO:0043565">
    <property type="term" value="F:sequence-specific DNA binding"/>
    <property type="evidence" value="ECO:0007669"/>
    <property type="project" value="InterPro"/>
</dbReference>
<evidence type="ECO:0000256" key="1">
    <source>
        <dbReference type="ARBA" id="ARBA00005562"/>
    </source>
</evidence>
<dbReference type="PROSITE" id="PS00346">
    <property type="entry name" value="ETS_DOMAIN_2"/>
    <property type="match status" value="1"/>
</dbReference>
<feature type="compositionally biased region" description="Low complexity" evidence="4">
    <location>
        <begin position="59"/>
        <end position="88"/>
    </location>
</feature>
<dbReference type="PANTHER" id="PTHR11849:SF133">
    <property type="entry name" value="ETS DOMAIN-CONTAINING PROTEIN"/>
    <property type="match status" value="1"/>
</dbReference>
<keyword evidence="3" id="KW-0539">Nucleus</keyword>